<dbReference type="EMBL" id="AFNU02000001">
    <property type="protein sequence ID" value="ERJ13726.1"/>
    <property type="molecule type" value="Genomic_DNA"/>
</dbReference>
<protein>
    <submittedName>
        <fullName evidence="2">Nitric-oxide synthase plant protein</fullName>
        <ecNumber evidence="2">1.14.13.39</ecNumber>
    </submittedName>
</protein>
<name>U2EGI7_9MOLU</name>
<dbReference type="eggNOG" id="COG1161">
    <property type="taxonomic scope" value="Bacteria"/>
</dbReference>
<evidence type="ECO:0000259" key="1">
    <source>
        <dbReference type="PROSITE" id="PS51721"/>
    </source>
</evidence>
<dbReference type="OrthoDB" id="9773841at2"/>
<dbReference type="Proteomes" id="UP000005707">
    <property type="component" value="Unassembled WGS sequence"/>
</dbReference>
<dbReference type="InterPro" id="IPR048422">
    <property type="entry name" value="NOA1/YqeH-like_C"/>
</dbReference>
<gene>
    <name evidence="2" type="ORF">HLPCO_000392</name>
</gene>
<dbReference type="GO" id="GO:0004517">
    <property type="term" value="F:nitric-oxide synthase activity"/>
    <property type="evidence" value="ECO:0007669"/>
    <property type="project" value="UniProtKB-EC"/>
</dbReference>
<dbReference type="PROSITE" id="PS51721">
    <property type="entry name" value="G_CP"/>
    <property type="match status" value="1"/>
</dbReference>
<dbReference type="EC" id="1.14.13.39" evidence="2"/>
<dbReference type="InParanoid" id="U2EGI7"/>
<dbReference type="CDD" id="cd01855">
    <property type="entry name" value="YqeH"/>
    <property type="match status" value="1"/>
</dbReference>
<sequence length="369" mass="42168">MEELKCIGCGVLIQTEHKDKPGFTPKSSLEKKDNDIFCKRCFRLKHYNDVQDVGLSNDDFLKILNEVSKEDALIVKVIDLADLTGSILTGINRLIGDNDLLIVGNKRDLLPKPINDNKIINWMKQSLKEYGMKPVDYVLVSANKGIGVEELLNTIETHRRNRNVYVVGSTNVGKSTLINAIIKRFTEEEKDYITTSYFPGTTLGIIEIPLTDEHNIIDTPGIINKHQYAHYLDQKSLTHITPKNEIKPKVYQLNNEQTLFFDGLARFDFEDGPRSSFVCYFANQVNIHRTKLEKADQLFENHLGKMLTPPTTEEYKRLGGYRRQHFKTPSYKCDLVISGYGWITIDQPNIKIAIHAPKNVGVFIRRSLI</sequence>
<dbReference type="PANTHER" id="PTHR46434:SF1">
    <property type="entry name" value="GENETIC INTERACTOR OF PROHIBITINS 3, MITOCHONDRIAL"/>
    <property type="match status" value="1"/>
</dbReference>
<dbReference type="STRING" id="1033810.HLPCO_000392"/>
<dbReference type="InterPro" id="IPR027417">
    <property type="entry name" value="P-loop_NTPase"/>
</dbReference>
<evidence type="ECO:0000313" key="2">
    <source>
        <dbReference type="EMBL" id="ERJ13726.1"/>
    </source>
</evidence>
<dbReference type="InterPro" id="IPR019988">
    <property type="entry name" value="GTP-bd_ribosome_bgen_YqeH"/>
</dbReference>
<reference evidence="2 3" key="2">
    <citation type="journal article" date="2013" name="PLoS ONE">
        <title>INDIGO - INtegrated Data Warehouse of MIcrobial GenOmes with Examples from the Red Sea Extremophiles.</title>
        <authorList>
            <person name="Alam I."/>
            <person name="Antunes A."/>
            <person name="Kamau A.A."/>
            <person name="Ba Alawi W."/>
            <person name="Kalkatawi M."/>
            <person name="Stingl U."/>
            <person name="Bajic V.B."/>
        </authorList>
    </citation>
    <scope>NUCLEOTIDE SEQUENCE [LARGE SCALE GENOMIC DNA]</scope>
    <source>
        <strain evidence="2 3">SSD-17B</strain>
    </source>
</reference>
<accession>U2EGI7</accession>
<dbReference type="InterPro" id="IPR050896">
    <property type="entry name" value="Mito_lipid_metab_GTPase"/>
</dbReference>
<proteinExistence type="predicted"/>
<dbReference type="GO" id="GO:0005525">
    <property type="term" value="F:GTP binding"/>
    <property type="evidence" value="ECO:0007669"/>
    <property type="project" value="InterPro"/>
</dbReference>
<dbReference type="Gene3D" id="3.40.50.300">
    <property type="entry name" value="P-loop containing nucleotide triphosphate hydrolases"/>
    <property type="match status" value="1"/>
</dbReference>
<dbReference type="NCBIfam" id="TIGR03597">
    <property type="entry name" value="GTPase_YqeH"/>
    <property type="match status" value="1"/>
</dbReference>
<dbReference type="AlphaFoldDB" id="U2EGI7"/>
<dbReference type="FunCoup" id="U2EGI7">
    <property type="interactions" value="312"/>
</dbReference>
<evidence type="ECO:0000313" key="3">
    <source>
        <dbReference type="Proteomes" id="UP000005707"/>
    </source>
</evidence>
<dbReference type="InterPro" id="IPR030378">
    <property type="entry name" value="G_CP_dom"/>
</dbReference>
<dbReference type="RefSeq" id="WP_008826168.1">
    <property type="nucleotide sequence ID" value="NZ_AFNU02000001.1"/>
</dbReference>
<dbReference type="PANTHER" id="PTHR46434">
    <property type="entry name" value="GENETIC INTERACTOR OF PROHIBITINS 3, MITOCHONDRIAL"/>
    <property type="match status" value="1"/>
</dbReference>
<reference evidence="2 3" key="1">
    <citation type="journal article" date="2011" name="J. Bacteriol.">
        <title>Genome sequence of Haloplasma contractile, an unusual contractile bacterium from a deep-sea anoxic brine lake.</title>
        <authorList>
            <person name="Antunes A."/>
            <person name="Alam I."/>
            <person name="El Dorry H."/>
            <person name="Siam R."/>
            <person name="Robertson A."/>
            <person name="Bajic V.B."/>
            <person name="Stingl U."/>
        </authorList>
    </citation>
    <scope>NUCLEOTIDE SEQUENCE [LARGE SCALE GENOMIC DNA]</scope>
    <source>
        <strain evidence="2 3">SSD-17B</strain>
    </source>
</reference>
<comment type="caution">
    <text evidence="2">The sequence shown here is derived from an EMBL/GenBank/DDBJ whole genome shotgun (WGS) entry which is preliminary data.</text>
</comment>
<dbReference type="Pfam" id="PF21516">
    <property type="entry name" value="YqeH-like_C"/>
    <property type="match status" value="1"/>
</dbReference>
<dbReference type="InterPro" id="IPR006073">
    <property type="entry name" value="GTP-bd"/>
</dbReference>
<organism evidence="2 3">
    <name type="scientific">Haloplasma contractile SSD-17B</name>
    <dbReference type="NCBI Taxonomy" id="1033810"/>
    <lineage>
        <taxon>Bacteria</taxon>
        <taxon>Bacillati</taxon>
        <taxon>Mycoplasmatota</taxon>
        <taxon>Mollicutes</taxon>
        <taxon>Haloplasmatales</taxon>
        <taxon>Haloplasmataceae</taxon>
        <taxon>Haloplasma</taxon>
    </lineage>
</organism>
<feature type="domain" description="CP-type G" evidence="1">
    <location>
        <begin position="61"/>
        <end position="225"/>
    </location>
</feature>
<dbReference type="Pfam" id="PF01926">
    <property type="entry name" value="MMR_HSR1"/>
    <property type="match status" value="1"/>
</dbReference>
<keyword evidence="3" id="KW-1185">Reference proteome</keyword>
<keyword evidence="2" id="KW-0560">Oxidoreductase</keyword>
<dbReference type="SUPFAM" id="SSF52540">
    <property type="entry name" value="P-loop containing nucleoside triphosphate hydrolases"/>
    <property type="match status" value="1"/>
</dbReference>